<proteinExistence type="inferred from homology"/>
<dbReference type="PROSITE" id="PS00373">
    <property type="entry name" value="GART"/>
    <property type="match status" value="1"/>
</dbReference>
<comment type="catalytic activity">
    <reaction evidence="5">
        <text>L-methionyl-tRNA(fMet) + (6R)-10-formyltetrahydrofolate = N-formyl-L-methionyl-tRNA(fMet) + (6S)-5,6,7,8-tetrahydrofolate + H(+)</text>
        <dbReference type="Rhea" id="RHEA:24380"/>
        <dbReference type="Rhea" id="RHEA-COMP:9952"/>
        <dbReference type="Rhea" id="RHEA-COMP:9953"/>
        <dbReference type="ChEBI" id="CHEBI:15378"/>
        <dbReference type="ChEBI" id="CHEBI:57453"/>
        <dbReference type="ChEBI" id="CHEBI:78530"/>
        <dbReference type="ChEBI" id="CHEBI:78844"/>
        <dbReference type="ChEBI" id="CHEBI:195366"/>
        <dbReference type="EC" id="2.1.2.9"/>
    </reaction>
</comment>
<dbReference type="Pfam" id="PF02911">
    <property type="entry name" value="Formyl_trans_C"/>
    <property type="match status" value="1"/>
</dbReference>
<evidence type="ECO:0000259" key="7">
    <source>
        <dbReference type="Pfam" id="PF02911"/>
    </source>
</evidence>
<dbReference type="EC" id="2.1.2.9" evidence="2 5"/>
<dbReference type="GO" id="GO:0005829">
    <property type="term" value="C:cytosol"/>
    <property type="evidence" value="ECO:0007669"/>
    <property type="project" value="TreeGrafter"/>
</dbReference>
<keyword evidence="4 5" id="KW-0648">Protein biosynthesis</keyword>
<evidence type="ECO:0000259" key="6">
    <source>
        <dbReference type="Pfam" id="PF00551"/>
    </source>
</evidence>
<gene>
    <name evidence="5" type="primary">fmt</name>
    <name evidence="8" type="ORF">AZI86_00845</name>
</gene>
<dbReference type="NCBIfam" id="TIGR00460">
    <property type="entry name" value="fmt"/>
    <property type="match status" value="1"/>
</dbReference>
<feature type="domain" description="Formyl transferase N-terminal" evidence="6">
    <location>
        <begin position="5"/>
        <end position="177"/>
    </location>
</feature>
<dbReference type="Pfam" id="PF00551">
    <property type="entry name" value="Formyl_trans_N"/>
    <property type="match status" value="1"/>
</dbReference>
<dbReference type="PANTHER" id="PTHR11138">
    <property type="entry name" value="METHIONYL-TRNA FORMYLTRANSFERASE"/>
    <property type="match status" value="1"/>
</dbReference>
<comment type="function">
    <text evidence="5">Attaches a formyl group to the free amino group of methionyl-tRNA(fMet). The formyl group appears to play a dual role in the initiator identity of N-formylmethionyl-tRNA by promoting its recognition by IF2 and preventing the misappropriation of this tRNA by the elongation apparatus.</text>
</comment>
<comment type="caution">
    <text evidence="8">The sequence shown here is derived from an EMBL/GenBank/DDBJ whole genome shotgun (WGS) entry which is preliminary data.</text>
</comment>
<reference evidence="8 9" key="1">
    <citation type="submission" date="2016-03" db="EMBL/GenBank/DDBJ databases">
        <authorList>
            <person name="Ploux O."/>
        </authorList>
    </citation>
    <scope>NUCLEOTIDE SEQUENCE [LARGE SCALE GENOMIC DNA]</scope>
    <source>
        <strain evidence="8 9">R0</strain>
    </source>
</reference>
<dbReference type="InterPro" id="IPR011034">
    <property type="entry name" value="Formyl_transferase-like_C_sf"/>
</dbReference>
<dbReference type="InterPro" id="IPR005793">
    <property type="entry name" value="Formyl_trans_C"/>
</dbReference>
<dbReference type="OrthoDB" id="5289340at2"/>
<dbReference type="InterPro" id="IPR002376">
    <property type="entry name" value="Formyl_transf_N"/>
</dbReference>
<sequence>MSKVRVCFLGTPEFAVTSLKALLDDEHFEVVGVVSQPDRPAGRKLQLTPSPVKTLALEHGLRVVTPESLKKDPAAVAEIRSWGAEVGIVVAFGQILTEDFMSSFRFGCVNVHGSILPRWRGAAPIQRAIEALDAESGVTLQRMVKKLDAGDIIGIRKVKIRPDMDAMQLHDELAVLGADLLRVELMDYVRGNIGPIPQDESQVTIAPKIDKAECFIDFKTSACAVDGKMRGFVYGPGVYTLLQGKKLKLHKAVPLDQSSKSEPGTITAIADDHIVVACGEGSLKLLEVQPESRTRMKVQDFLKGHDLKVGDKLGI</sequence>
<dbReference type="SUPFAM" id="SSF50486">
    <property type="entry name" value="FMT C-terminal domain-like"/>
    <property type="match status" value="1"/>
</dbReference>
<dbReference type="RefSeq" id="WP_061833201.1">
    <property type="nucleotide sequence ID" value="NZ_LUKE01000001.1"/>
</dbReference>
<dbReference type="SUPFAM" id="SSF53328">
    <property type="entry name" value="Formyltransferase"/>
    <property type="match status" value="1"/>
</dbReference>
<organism evidence="8 9">
    <name type="scientific">Bdellovibrio bacteriovorus</name>
    <dbReference type="NCBI Taxonomy" id="959"/>
    <lineage>
        <taxon>Bacteria</taxon>
        <taxon>Pseudomonadati</taxon>
        <taxon>Bdellovibrionota</taxon>
        <taxon>Bdellovibrionia</taxon>
        <taxon>Bdellovibrionales</taxon>
        <taxon>Pseudobdellovibrionaceae</taxon>
        <taxon>Bdellovibrio</taxon>
    </lineage>
</organism>
<name>A0A150WMX5_BDEBC</name>
<feature type="domain" description="Formyl transferase C-terminal" evidence="7">
    <location>
        <begin position="208"/>
        <end position="305"/>
    </location>
</feature>
<keyword evidence="3 5" id="KW-0808">Transferase</keyword>
<dbReference type="InterPro" id="IPR041711">
    <property type="entry name" value="Met-tRNA-FMT_N"/>
</dbReference>
<dbReference type="PANTHER" id="PTHR11138:SF5">
    <property type="entry name" value="METHIONYL-TRNA FORMYLTRANSFERASE, MITOCHONDRIAL"/>
    <property type="match status" value="1"/>
</dbReference>
<dbReference type="CDD" id="cd08646">
    <property type="entry name" value="FMT_core_Met-tRNA-FMT_N"/>
    <property type="match status" value="1"/>
</dbReference>
<protein>
    <recommendedName>
        <fullName evidence="2 5">Methionyl-tRNA formyltransferase</fullName>
        <ecNumber evidence="2 5">2.1.2.9</ecNumber>
    </recommendedName>
</protein>
<evidence type="ECO:0000313" key="8">
    <source>
        <dbReference type="EMBL" id="KYG65657.1"/>
    </source>
</evidence>
<accession>A0A150WMX5</accession>
<evidence type="ECO:0000256" key="1">
    <source>
        <dbReference type="ARBA" id="ARBA00010699"/>
    </source>
</evidence>
<dbReference type="GO" id="GO:0004479">
    <property type="term" value="F:methionyl-tRNA formyltransferase activity"/>
    <property type="evidence" value="ECO:0007669"/>
    <property type="project" value="UniProtKB-UniRule"/>
</dbReference>
<dbReference type="InterPro" id="IPR036477">
    <property type="entry name" value="Formyl_transf_N_sf"/>
</dbReference>
<feature type="binding site" evidence="5">
    <location>
        <begin position="114"/>
        <end position="117"/>
    </location>
    <ligand>
        <name>(6S)-5,6,7,8-tetrahydrofolate</name>
        <dbReference type="ChEBI" id="CHEBI:57453"/>
    </ligand>
</feature>
<comment type="similarity">
    <text evidence="1 5">Belongs to the Fmt family.</text>
</comment>
<dbReference type="HAMAP" id="MF_00182">
    <property type="entry name" value="Formyl_trans"/>
    <property type="match status" value="1"/>
</dbReference>
<evidence type="ECO:0000256" key="4">
    <source>
        <dbReference type="ARBA" id="ARBA00022917"/>
    </source>
</evidence>
<dbReference type="AlphaFoldDB" id="A0A150WMX5"/>
<evidence type="ECO:0000256" key="5">
    <source>
        <dbReference type="HAMAP-Rule" id="MF_00182"/>
    </source>
</evidence>
<keyword evidence="9" id="KW-1185">Reference proteome</keyword>
<dbReference type="InterPro" id="IPR044135">
    <property type="entry name" value="Met-tRNA-FMT_C"/>
</dbReference>
<dbReference type="InterPro" id="IPR005794">
    <property type="entry name" value="Fmt"/>
</dbReference>
<evidence type="ECO:0000256" key="2">
    <source>
        <dbReference type="ARBA" id="ARBA00012261"/>
    </source>
</evidence>
<evidence type="ECO:0000256" key="3">
    <source>
        <dbReference type="ARBA" id="ARBA00022679"/>
    </source>
</evidence>
<dbReference type="Proteomes" id="UP000075320">
    <property type="component" value="Unassembled WGS sequence"/>
</dbReference>
<dbReference type="CDD" id="cd08704">
    <property type="entry name" value="Met_tRNA_FMT_C"/>
    <property type="match status" value="1"/>
</dbReference>
<dbReference type="EMBL" id="LUKE01000001">
    <property type="protein sequence ID" value="KYG65657.1"/>
    <property type="molecule type" value="Genomic_DNA"/>
</dbReference>
<dbReference type="InterPro" id="IPR001555">
    <property type="entry name" value="GART_AS"/>
</dbReference>
<evidence type="ECO:0000313" key="9">
    <source>
        <dbReference type="Proteomes" id="UP000075320"/>
    </source>
</evidence>
<dbReference type="Gene3D" id="3.40.50.12230">
    <property type="match status" value="1"/>
</dbReference>